<dbReference type="EMBL" id="JXLC01000032">
    <property type="protein sequence ID" value="OJG86528.1"/>
    <property type="molecule type" value="Genomic_DNA"/>
</dbReference>
<dbReference type="Gene3D" id="3.40.50.10860">
    <property type="entry name" value="Leucine Dehydrogenase, chain A, domain 1"/>
    <property type="match status" value="1"/>
</dbReference>
<evidence type="ECO:0000313" key="13">
    <source>
        <dbReference type="Proteomes" id="UP000183039"/>
    </source>
</evidence>
<feature type="domain" description="SDH C-terminal" evidence="11">
    <location>
        <begin position="264"/>
        <end position="290"/>
    </location>
</feature>
<evidence type="ECO:0000256" key="4">
    <source>
        <dbReference type="ARBA" id="ARBA00023002"/>
    </source>
</evidence>
<dbReference type="PANTHER" id="PTHR21089:SF1">
    <property type="entry name" value="BIFUNCTIONAL 3-DEHYDROQUINATE DEHYDRATASE_SHIKIMATE DEHYDROGENASE, CHLOROPLASTIC"/>
    <property type="match status" value="1"/>
</dbReference>
<dbReference type="GO" id="GO:0008652">
    <property type="term" value="P:amino acid biosynthetic process"/>
    <property type="evidence" value="ECO:0007669"/>
    <property type="project" value="UniProtKB-KW"/>
</dbReference>
<comment type="caution">
    <text evidence="12">The sequence shown here is derived from an EMBL/GenBank/DDBJ whole genome shotgun (WGS) entry which is preliminary data.</text>
</comment>
<feature type="binding site" evidence="9">
    <location>
        <position position="243"/>
    </location>
    <ligand>
        <name>shikimate</name>
        <dbReference type="ChEBI" id="CHEBI:36208"/>
    </ligand>
</feature>
<comment type="caution">
    <text evidence="9">Lacks conserved residue(s) required for the propagation of feature annotation.</text>
</comment>
<comment type="catalytic activity">
    <reaction evidence="7">
        <text>shikimate + NAD(+) = 3-dehydroshikimate + NADH + H(+)</text>
        <dbReference type="Rhea" id="RHEA:17741"/>
        <dbReference type="ChEBI" id="CHEBI:15378"/>
        <dbReference type="ChEBI" id="CHEBI:16630"/>
        <dbReference type="ChEBI" id="CHEBI:36208"/>
        <dbReference type="ChEBI" id="CHEBI:57540"/>
        <dbReference type="ChEBI" id="CHEBI:57945"/>
    </reaction>
</comment>
<feature type="binding site" evidence="9">
    <location>
        <position position="76"/>
    </location>
    <ligand>
        <name>shikimate</name>
        <dbReference type="ChEBI" id="CHEBI:36208"/>
    </ligand>
</feature>
<dbReference type="GO" id="GO:0009073">
    <property type="term" value="P:aromatic amino acid family biosynthetic process"/>
    <property type="evidence" value="ECO:0007669"/>
    <property type="project" value="UniProtKB-KW"/>
</dbReference>
<dbReference type="AlphaFoldDB" id="A0AA91JMT3"/>
<evidence type="ECO:0000256" key="3">
    <source>
        <dbReference type="ARBA" id="ARBA00022857"/>
    </source>
</evidence>
<evidence type="ECO:0000259" key="10">
    <source>
        <dbReference type="Pfam" id="PF08501"/>
    </source>
</evidence>
<comment type="catalytic activity">
    <reaction evidence="6">
        <text>L-quinate + NAD(+) = 3-dehydroquinate + NADH + H(+)</text>
        <dbReference type="Rhea" id="RHEA:22364"/>
        <dbReference type="ChEBI" id="CHEBI:15378"/>
        <dbReference type="ChEBI" id="CHEBI:29751"/>
        <dbReference type="ChEBI" id="CHEBI:32364"/>
        <dbReference type="ChEBI" id="CHEBI:57540"/>
        <dbReference type="ChEBI" id="CHEBI:57945"/>
        <dbReference type="EC" id="1.1.1.24"/>
    </reaction>
</comment>
<sequence>MLLGGNKMENKITGHTRLVALFATPIRHSVSPMIHNTAFQALGIDAVYLAFEVGTAGLEQAIDSIKNLDMMGANLSMPNKILAVEYMDELSEAARLIGAVNTITNDQGKLTGHNTDGTGFMRSLKDIEVDIIGKKMTIIGAGGAATAIIVQAALDGVKEITVYNRKDDFYDKIKEKLAYISENTNCTITLNDLSDETSLAKDVAESALLLNATGVGMKPLQEQTPIQDFSIIRPDLAVCDVIYTPRETEFLKQARLRGAKTNNGLGMLLYQGAAAFEKWTGQEMPIEIVKPIIENN</sequence>
<dbReference type="GO" id="GO:0019632">
    <property type="term" value="P:shikimate metabolic process"/>
    <property type="evidence" value="ECO:0007669"/>
    <property type="project" value="InterPro"/>
</dbReference>
<keyword evidence="3 9" id="KW-0521">NADP</keyword>
<dbReference type="InterPro" id="IPR022893">
    <property type="entry name" value="Shikimate_DH_fam"/>
</dbReference>
<dbReference type="GO" id="GO:0004764">
    <property type="term" value="F:shikimate 3-dehydrogenase (NADP+) activity"/>
    <property type="evidence" value="ECO:0007669"/>
    <property type="project" value="UniProtKB-UniRule"/>
</dbReference>
<feature type="active site" description="Proton acceptor" evidence="9">
    <location>
        <position position="80"/>
    </location>
</feature>
<accession>A0AA91JMT3</accession>
<dbReference type="SUPFAM" id="SSF53223">
    <property type="entry name" value="Aminoacid dehydrogenase-like, N-terminal domain"/>
    <property type="match status" value="1"/>
</dbReference>
<dbReference type="FunFam" id="3.40.50.10860:FF:000004">
    <property type="entry name" value="Quinate/shikimate dehydrogenase"/>
    <property type="match status" value="1"/>
</dbReference>
<dbReference type="InterPro" id="IPR011342">
    <property type="entry name" value="Shikimate_DH"/>
</dbReference>
<keyword evidence="5 9" id="KW-0057">Aromatic amino acid biosynthesis</keyword>
<organism evidence="12 13">
    <name type="scientific">Enterococcus silesiacus</name>
    <dbReference type="NCBI Taxonomy" id="332949"/>
    <lineage>
        <taxon>Bacteria</taxon>
        <taxon>Bacillati</taxon>
        <taxon>Bacillota</taxon>
        <taxon>Bacilli</taxon>
        <taxon>Lactobacillales</taxon>
        <taxon>Enterococcaceae</taxon>
        <taxon>Enterococcus</taxon>
    </lineage>
</organism>
<dbReference type="Pfam" id="PF08501">
    <property type="entry name" value="Shikimate_dh_N"/>
    <property type="match status" value="1"/>
</dbReference>
<name>A0AA91JMT3_9ENTE</name>
<comment type="function">
    <text evidence="9">Involved in the biosynthesis of the chorismate, which leads to the biosynthesis of aromatic amino acids. Catalyzes the reversible NADPH linked reduction of 3-dehydroshikimate (DHSA) to yield shikimate (SA).</text>
</comment>
<evidence type="ECO:0000256" key="2">
    <source>
        <dbReference type="ARBA" id="ARBA00022605"/>
    </source>
</evidence>
<comment type="subunit">
    <text evidence="9">Homodimer.</text>
</comment>
<dbReference type="NCBIfam" id="TIGR00507">
    <property type="entry name" value="aroE"/>
    <property type="match status" value="1"/>
</dbReference>
<keyword evidence="2 9" id="KW-0028">Amino-acid biosynthesis</keyword>
<feature type="binding site" evidence="9">
    <location>
        <position position="271"/>
    </location>
    <ligand>
        <name>shikimate</name>
        <dbReference type="ChEBI" id="CHEBI:36208"/>
    </ligand>
</feature>
<dbReference type="InterPro" id="IPR046346">
    <property type="entry name" value="Aminoacid_DH-like_N_sf"/>
</dbReference>
<evidence type="ECO:0000256" key="1">
    <source>
        <dbReference type="ARBA" id="ARBA00004871"/>
    </source>
</evidence>
<dbReference type="InterPro" id="IPR041121">
    <property type="entry name" value="SDH_C"/>
</dbReference>
<feature type="binding site" evidence="9">
    <location>
        <begin position="140"/>
        <end position="144"/>
    </location>
    <ligand>
        <name>NADP(+)</name>
        <dbReference type="ChEBI" id="CHEBI:58349"/>
    </ligand>
</feature>
<feature type="domain" description="Shikimate dehydrogenase substrate binding N-terminal" evidence="10">
    <location>
        <begin position="21"/>
        <end position="103"/>
    </location>
</feature>
<dbReference type="GO" id="GO:0050661">
    <property type="term" value="F:NADP binding"/>
    <property type="evidence" value="ECO:0007669"/>
    <property type="project" value="InterPro"/>
</dbReference>
<comment type="pathway">
    <text evidence="8">Aromatic compound metabolism; 3,4-dihydroxybenzoate biosynthesis; 3-dehydroquinate from D-quinate (NAD(+) route).</text>
</comment>
<feature type="binding site" evidence="9">
    <location>
        <position position="116"/>
    </location>
    <ligand>
        <name>shikimate</name>
        <dbReference type="ChEBI" id="CHEBI:36208"/>
    </ligand>
</feature>
<dbReference type="InterPro" id="IPR036291">
    <property type="entry name" value="NAD(P)-bd_dom_sf"/>
</dbReference>
<dbReference type="Pfam" id="PF18317">
    <property type="entry name" value="SDH_C"/>
    <property type="match status" value="1"/>
</dbReference>
<dbReference type="PANTHER" id="PTHR21089">
    <property type="entry name" value="SHIKIMATE DEHYDROGENASE"/>
    <property type="match status" value="1"/>
</dbReference>
<dbReference type="InterPro" id="IPR013708">
    <property type="entry name" value="Shikimate_DH-bd_N"/>
</dbReference>
<dbReference type="EC" id="1.1.1.25" evidence="9"/>
<keyword evidence="4 9" id="KW-0560">Oxidoreductase</keyword>
<feature type="binding site" evidence="9">
    <location>
        <position position="264"/>
    </location>
    <ligand>
        <name>NADP(+)</name>
        <dbReference type="ChEBI" id="CHEBI:58349"/>
    </ligand>
</feature>
<feature type="binding site" evidence="9">
    <location>
        <position position="241"/>
    </location>
    <ligand>
        <name>NADP(+)</name>
        <dbReference type="ChEBI" id="CHEBI:58349"/>
    </ligand>
</feature>
<dbReference type="Proteomes" id="UP000183039">
    <property type="component" value="Unassembled WGS sequence"/>
</dbReference>
<evidence type="ECO:0000256" key="6">
    <source>
        <dbReference type="ARBA" id="ARBA00051639"/>
    </source>
</evidence>
<gene>
    <name evidence="9" type="primary">aroE</name>
    <name evidence="12" type="ORF">RV15_GL002387</name>
</gene>
<feature type="binding site" evidence="9">
    <location>
        <position position="101"/>
    </location>
    <ligand>
        <name>shikimate</name>
        <dbReference type="ChEBI" id="CHEBI:36208"/>
    </ligand>
</feature>
<evidence type="ECO:0000256" key="9">
    <source>
        <dbReference type="HAMAP-Rule" id="MF_00222"/>
    </source>
</evidence>
<evidence type="ECO:0000259" key="11">
    <source>
        <dbReference type="Pfam" id="PF18317"/>
    </source>
</evidence>
<evidence type="ECO:0000313" key="12">
    <source>
        <dbReference type="EMBL" id="OJG86528.1"/>
    </source>
</evidence>
<proteinExistence type="inferred from homology"/>
<dbReference type="SUPFAM" id="SSF51735">
    <property type="entry name" value="NAD(P)-binding Rossmann-fold domains"/>
    <property type="match status" value="1"/>
</dbReference>
<evidence type="ECO:0000256" key="8">
    <source>
        <dbReference type="ARBA" id="ARBA00060613"/>
    </source>
</evidence>
<protein>
    <recommendedName>
        <fullName evidence="9">Shikimate dehydrogenase (NADP(+))</fullName>
        <shortName evidence="9">SDH</shortName>
        <ecNumber evidence="9">1.1.1.25</ecNumber>
    </recommendedName>
</protein>
<evidence type="ECO:0000256" key="5">
    <source>
        <dbReference type="ARBA" id="ARBA00023141"/>
    </source>
</evidence>
<feature type="binding site" evidence="9">
    <location>
        <position position="92"/>
    </location>
    <ligand>
        <name>NADP(+)</name>
        <dbReference type="ChEBI" id="CHEBI:58349"/>
    </ligand>
</feature>
<dbReference type="HAMAP" id="MF_00222">
    <property type="entry name" value="Shikimate_DH_AroE"/>
    <property type="match status" value="1"/>
</dbReference>
<dbReference type="Gene3D" id="3.40.50.720">
    <property type="entry name" value="NAD(P)-binding Rossmann-like Domain"/>
    <property type="match status" value="1"/>
</dbReference>
<dbReference type="FunFam" id="3.40.50.720:FF:000086">
    <property type="entry name" value="Quinate/shikimate dehydrogenase"/>
    <property type="match status" value="1"/>
</dbReference>
<evidence type="ECO:0000256" key="7">
    <source>
        <dbReference type="ARBA" id="ARBA00052329"/>
    </source>
</evidence>
<dbReference type="GO" id="GO:0009423">
    <property type="term" value="P:chorismate biosynthetic process"/>
    <property type="evidence" value="ECO:0007669"/>
    <property type="project" value="UniProtKB-UniRule"/>
</dbReference>
<comment type="similarity">
    <text evidence="9">Belongs to the shikimate dehydrogenase family.</text>
</comment>
<comment type="catalytic activity">
    <reaction evidence="9">
        <text>shikimate + NADP(+) = 3-dehydroshikimate + NADPH + H(+)</text>
        <dbReference type="Rhea" id="RHEA:17737"/>
        <dbReference type="ChEBI" id="CHEBI:15378"/>
        <dbReference type="ChEBI" id="CHEBI:16630"/>
        <dbReference type="ChEBI" id="CHEBI:36208"/>
        <dbReference type="ChEBI" id="CHEBI:57783"/>
        <dbReference type="ChEBI" id="CHEBI:58349"/>
        <dbReference type="EC" id="1.1.1.25"/>
    </reaction>
</comment>
<dbReference type="CDD" id="cd01065">
    <property type="entry name" value="NAD_bind_Shikimate_DH"/>
    <property type="match status" value="1"/>
</dbReference>
<reference evidence="12 13" key="1">
    <citation type="submission" date="2014-12" db="EMBL/GenBank/DDBJ databases">
        <title>Draft genome sequences of 29 type strains of Enterococci.</title>
        <authorList>
            <person name="Zhong Z."/>
            <person name="Sun Z."/>
            <person name="Liu W."/>
            <person name="Zhang W."/>
            <person name="Zhang H."/>
        </authorList>
    </citation>
    <scope>NUCLEOTIDE SEQUENCE [LARGE SCALE GENOMIC DNA]</scope>
    <source>
        <strain evidence="12 13">DSM 22801</strain>
    </source>
</reference>
<comment type="pathway">
    <text evidence="1 9">Metabolic intermediate biosynthesis; chorismate biosynthesis; chorismate from D-erythrose 4-phosphate and phosphoenolpyruvate: step 4/7.</text>
</comment>
<feature type="binding site" evidence="9">
    <location>
        <begin position="29"/>
        <end position="31"/>
    </location>
    <ligand>
        <name>shikimate</name>
        <dbReference type="ChEBI" id="CHEBI:36208"/>
    </ligand>
</feature>
<dbReference type="GO" id="GO:0030266">
    <property type="term" value="F:quinate 3-dehydrogenase (NAD+) activity"/>
    <property type="evidence" value="ECO:0007669"/>
    <property type="project" value="UniProtKB-EC"/>
</dbReference>